<dbReference type="SUPFAM" id="SSF52309">
    <property type="entry name" value="N-(deoxy)ribosyltransferase-like"/>
    <property type="match status" value="1"/>
</dbReference>
<dbReference type="AlphaFoldDB" id="A0AAX1QQ14"/>
<evidence type="ECO:0000313" key="1">
    <source>
        <dbReference type="EMBL" id="RAW53079.1"/>
    </source>
</evidence>
<accession>A0AAX1QQ14</accession>
<organism evidence="1 2">
    <name type="scientific">Faecalibacterium prausnitzii</name>
    <dbReference type="NCBI Taxonomy" id="853"/>
    <lineage>
        <taxon>Bacteria</taxon>
        <taxon>Bacillati</taxon>
        <taxon>Bacillota</taxon>
        <taxon>Clostridia</taxon>
        <taxon>Eubacteriales</taxon>
        <taxon>Oscillospiraceae</taxon>
        <taxon>Faecalibacterium</taxon>
    </lineage>
</organism>
<dbReference type="InterPro" id="IPR007710">
    <property type="entry name" value="Nucleoside_deoxyribTrfase"/>
</dbReference>
<dbReference type="Pfam" id="PF05014">
    <property type="entry name" value="Nuc_deoxyrib_tr"/>
    <property type="match status" value="1"/>
</dbReference>
<dbReference type="RefSeq" id="WP_158394577.1">
    <property type="nucleotide sequence ID" value="NZ_CP026548.1"/>
</dbReference>
<dbReference type="EMBL" id="PRLA01000001">
    <property type="protein sequence ID" value="RAW53079.1"/>
    <property type="molecule type" value="Genomic_DNA"/>
</dbReference>
<name>A0AAX1QQ14_9FIRM</name>
<dbReference type="Gene3D" id="3.40.50.450">
    <property type="match status" value="1"/>
</dbReference>
<proteinExistence type="predicted"/>
<dbReference type="Proteomes" id="UP000250997">
    <property type="component" value="Unassembled WGS sequence"/>
</dbReference>
<comment type="caution">
    <text evidence="1">The sequence shown here is derived from an EMBL/GenBank/DDBJ whole genome shotgun (WGS) entry which is preliminary data.</text>
</comment>
<sequence length="128" mass="14414">MKVYIASKYIAHKKINNEIYQALKNNGIDAFLPETINNNATDKENMLLVSEKCFSEIEICDIILAVCPFGKSVSCEIGYAIALKKKYFPNKKIIALNIDFKEEAMLYPYIDISVNGISELISVLKSIV</sequence>
<gene>
    <name evidence="1" type="ORF">C4N27_02725</name>
</gene>
<evidence type="ECO:0000313" key="2">
    <source>
        <dbReference type="Proteomes" id="UP000250997"/>
    </source>
</evidence>
<reference evidence="1 2" key="1">
    <citation type="submission" date="2018-02" db="EMBL/GenBank/DDBJ databases">
        <title>Complete genome sequencing of Faecalibacterium prausnitzii strains isolated from the human gut.</title>
        <authorList>
            <person name="Fitzgerald B.C."/>
            <person name="Shkoporov A.N."/>
            <person name="Ross P.R."/>
            <person name="Hill C."/>
        </authorList>
    </citation>
    <scope>NUCLEOTIDE SEQUENCE [LARGE SCALE GENOMIC DNA]</scope>
    <source>
        <strain evidence="1 2">APC942/18-1</strain>
    </source>
</reference>
<evidence type="ECO:0008006" key="3">
    <source>
        <dbReference type="Google" id="ProtNLM"/>
    </source>
</evidence>
<protein>
    <recommendedName>
        <fullName evidence="3">Nucleoside 2-deoxyribosyltransferase</fullName>
    </recommendedName>
</protein>